<protein>
    <submittedName>
        <fullName evidence="2">Uncharacterized protein</fullName>
    </submittedName>
</protein>
<organism evidence="2 3">
    <name type="scientific">Moniliophthora roreri (strain MCA 2997)</name>
    <name type="common">Cocoa frosty pod rot fungus</name>
    <name type="synonym">Crinipellis roreri</name>
    <dbReference type="NCBI Taxonomy" id="1381753"/>
    <lineage>
        <taxon>Eukaryota</taxon>
        <taxon>Fungi</taxon>
        <taxon>Dikarya</taxon>
        <taxon>Basidiomycota</taxon>
        <taxon>Agaricomycotina</taxon>
        <taxon>Agaricomycetes</taxon>
        <taxon>Agaricomycetidae</taxon>
        <taxon>Agaricales</taxon>
        <taxon>Marasmiineae</taxon>
        <taxon>Marasmiaceae</taxon>
        <taxon>Moniliophthora</taxon>
    </lineage>
</organism>
<feature type="region of interest" description="Disordered" evidence="1">
    <location>
        <begin position="26"/>
        <end position="78"/>
    </location>
</feature>
<feature type="compositionally biased region" description="Polar residues" evidence="1">
    <location>
        <begin position="329"/>
        <end position="338"/>
    </location>
</feature>
<name>V2X9T7_MONRO</name>
<dbReference type="HOGENOM" id="CLU_625576_0_0_1"/>
<dbReference type="EMBL" id="AWSO01000057">
    <property type="protein sequence ID" value="ESK95948.1"/>
    <property type="molecule type" value="Genomic_DNA"/>
</dbReference>
<feature type="compositionally biased region" description="Basic and acidic residues" evidence="1">
    <location>
        <begin position="258"/>
        <end position="267"/>
    </location>
</feature>
<evidence type="ECO:0000313" key="3">
    <source>
        <dbReference type="Proteomes" id="UP000017559"/>
    </source>
</evidence>
<feature type="compositionally biased region" description="Polar residues" evidence="1">
    <location>
        <begin position="26"/>
        <end position="35"/>
    </location>
</feature>
<proteinExistence type="predicted"/>
<evidence type="ECO:0000256" key="1">
    <source>
        <dbReference type="SAM" id="MobiDB-lite"/>
    </source>
</evidence>
<comment type="caution">
    <text evidence="2">The sequence shown here is derived from an EMBL/GenBank/DDBJ whole genome shotgun (WGS) entry which is preliminary data.</text>
</comment>
<feature type="compositionally biased region" description="Polar residues" evidence="1">
    <location>
        <begin position="270"/>
        <end position="286"/>
    </location>
</feature>
<gene>
    <name evidence="2" type="ORF">Moror_977</name>
</gene>
<dbReference type="OrthoDB" id="3205748at2759"/>
<dbReference type="STRING" id="1381753.V2X9T7"/>
<feature type="compositionally biased region" description="Acidic residues" evidence="1">
    <location>
        <begin position="288"/>
        <end position="297"/>
    </location>
</feature>
<dbReference type="Proteomes" id="UP000017559">
    <property type="component" value="Unassembled WGS sequence"/>
</dbReference>
<dbReference type="KEGG" id="mrr:Moror_977"/>
<keyword evidence="3" id="KW-1185">Reference proteome</keyword>
<reference evidence="2 3" key="1">
    <citation type="journal article" date="2014" name="BMC Genomics">
        <title>Genome and secretome analysis of the hemibiotrophic fungal pathogen, Moniliophthora roreri, which causes frosty pod rot disease of cacao: mechanisms of the biotrophic and necrotrophic phases.</title>
        <authorList>
            <person name="Meinhardt L.W."/>
            <person name="Costa G.G.L."/>
            <person name="Thomazella D.P.T."/>
            <person name="Teixeira P.J.P.L."/>
            <person name="Carazzolle M.F."/>
            <person name="Schuster S.C."/>
            <person name="Carlson J.E."/>
            <person name="Guiltinan M.J."/>
            <person name="Mieczkowski P."/>
            <person name="Farmer A."/>
            <person name="Ramaraj T."/>
            <person name="Crozier J."/>
            <person name="Davis R.E."/>
            <person name="Shao J."/>
            <person name="Melnick R.L."/>
            <person name="Pereira G.A.G."/>
            <person name="Bailey B.A."/>
        </authorList>
    </citation>
    <scope>NUCLEOTIDE SEQUENCE [LARGE SCALE GENOMIC DNA]</scope>
    <source>
        <strain evidence="2 3">MCA 2997</strain>
    </source>
</reference>
<accession>V2X9T7</accession>
<feature type="compositionally biased region" description="Pro residues" evidence="1">
    <location>
        <begin position="231"/>
        <end position="248"/>
    </location>
</feature>
<sequence>MSFAWGSEHQTQFRQFLAANTFTSEVVQGTSSVPSDSGLEKRKRSPMQDDVGTASAGPSSSSSIRTGEESLRPKRTKKAVTVKTPNLYESSEALLNALQTAFKDSDNVVFAGSFLVSNNPPLPDKQRVQAVTNEIWRATGYRFTVKDHPRTKEGHKTRLWCSQDEMRKHKPQAKARVSAAGESLAKARYPCRSRLFISSREWNSFGQSLVTIRMHHHFSHEPYDSASRAPVPTPVNPPWGDPAWPGVPPGTQTFHPDLTSHHQHSYDSYDGSSNHSSITAVDNGSSMEWEDVSDVEDPVALNGGVNEDSEPDEAPLHTTTSPPIPHTYIPSNAADTDTPIPSHTPSIAESPPIPDNLSSIASLETEIFQSRMRQHIRNIRDFCDGLEYQVQFNDFRMLQELETEGASFLRFVHACLQKEGRLDITTNGNGFS</sequence>
<dbReference type="AlphaFoldDB" id="V2X9T7"/>
<feature type="region of interest" description="Disordered" evidence="1">
    <location>
        <begin position="222"/>
        <end position="338"/>
    </location>
</feature>
<evidence type="ECO:0000313" key="2">
    <source>
        <dbReference type="EMBL" id="ESK95948.1"/>
    </source>
</evidence>